<keyword evidence="2" id="KW-1133">Transmembrane helix</keyword>
<evidence type="ECO:0000313" key="3">
    <source>
        <dbReference type="EMBL" id="MES0872925.1"/>
    </source>
</evidence>
<organism evidence="3 4">
    <name type="scientific">Sinimarinibacterium thermocellulolyticum</name>
    <dbReference type="NCBI Taxonomy" id="3170016"/>
    <lineage>
        <taxon>Bacteria</taxon>
        <taxon>Pseudomonadati</taxon>
        <taxon>Pseudomonadota</taxon>
        <taxon>Gammaproteobacteria</taxon>
        <taxon>Nevskiales</taxon>
        <taxon>Nevskiaceae</taxon>
        <taxon>Sinimarinibacterium</taxon>
    </lineage>
</organism>
<sequence length="251" mass="28772">MQPRIVVARQRPWWLKPVLIGGGSFALALGAWGLYLYTRAATVTDFERAQLEVEQLREERRSLTRDLRMARDEIRRLQEQVAYVERSRQIDAEACEAVRASLVDLQAEASDLREQLAFYRGIVAPEQSRAGVRVYEFKLRPGVQPRRYIYELVLIQSVRHDRRVAGRIELELIAKQSDAEMRLPWQTLTVGDAGANLVFSLKYFEEFSGEIEIPARVVPERVRVTLMPEGSDAPRVDESFDWARLVGQGDG</sequence>
<name>A0ABV2A6Q2_9GAMM</name>
<comment type="caution">
    <text evidence="3">The sequence shown here is derived from an EMBL/GenBank/DDBJ whole genome shotgun (WGS) entry which is preliminary data.</text>
</comment>
<keyword evidence="1" id="KW-0175">Coiled coil</keyword>
<reference evidence="3 4" key="1">
    <citation type="submission" date="2024-06" db="EMBL/GenBank/DDBJ databases">
        <authorList>
            <person name="Li Z."/>
            <person name="Jiang Y."/>
        </authorList>
    </citation>
    <scope>NUCLEOTIDE SEQUENCE [LARGE SCALE GENOMIC DNA]</scope>
    <source>
        <strain evidence="3 4">HSW-8</strain>
    </source>
</reference>
<keyword evidence="2" id="KW-0812">Transmembrane</keyword>
<evidence type="ECO:0000256" key="2">
    <source>
        <dbReference type="SAM" id="Phobius"/>
    </source>
</evidence>
<proteinExistence type="predicted"/>
<protein>
    <submittedName>
        <fullName evidence="3">DUF6776 family protein</fullName>
    </submittedName>
</protein>
<accession>A0ABV2A6Q2</accession>
<dbReference type="Proteomes" id="UP001465331">
    <property type="component" value="Unassembled WGS sequence"/>
</dbReference>
<feature type="coiled-coil region" evidence="1">
    <location>
        <begin position="39"/>
        <end position="122"/>
    </location>
</feature>
<evidence type="ECO:0000256" key="1">
    <source>
        <dbReference type="SAM" id="Coils"/>
    </source>
</evidence>
<dbReference type="InterPro" id="IPR046703">
    <property type="entry name" value="DUF6776"/>
</dbReference>
<dbReference type="EMBL" id="JBEPIJ010000002">
    <property type="protein sequence ID" value="MES0872925.1"/>
    <property type="molecule type" value="Genomic_DNA"/>
</dbReference>
<dbReference type="Pfam" id="PF20567">
    <property type="entry name" value="DUF6776"/>
    <property type="match status" value="1"/>
</dbReference>
<dbReference type="RefSeq" id="WP_352887212.1">
    <property type="nucleotide sequence ID" value="NZ_JBEPIJ010000002.1"/>
</dbReference>
<evidence type="ECO:0000313" key="4">
    <source>
        <dbReference type="Proteomes" id="UP001465331"/>
    </source>
</evidence>
<gene>
    <name evidence="3" type="ORF">ABSH63_02685</name>
</gene>
<keyword evidence="4" id="KW-1185">Reference proteome</keyword>
<feature type="transmembrane region" description="Helical" evidence="2">
    <location>
        <begin position="12"/>
        <end position="37"/>
    </location>
</feature>
<keyword evidence="2" id="KW-0472">Membrane</keyword>